<dbReference type="Pfam" id="PF10052">
    <property type="entry name" value="DUF2288"/>
    <property type="match status" value="1"/>
</dbReference>
<dbReference type="Proteomes" id="UP000218767">
    <property type="component" value="Unassembled WGS sequence"/>
</dbReference>
<evidence type="ECO:0000313" key="2">
    <source>
        <dbReference type="Proteomes" id="UP000218767"/>
    </source>
</evidence>
<dbReference type="AlphaFoldDB" id="A0A2A4XAS2"/>
<sequence length="107" mass="12052">MNEASEKDPAVVRQKLNHDTAKIKWGALHEHQQIECVIAVSADLDLIDVACEFTFDNSDQVKAWLEQAQITKVTGDQAQQWKAEDRELWAVVVAPWVLVQEQKPGAT</sequence>
<gene>
    <name evidence="1" type="ORF">COB20_04385</name>
</gene>
<comment type="caution">
    <text evidence="1">The sequence shown here is derived from an EMBL/GenBank/DDBJ whole genome shotgun (WGS) entry which is preliminary data.</text>
</comment>
<organism evidence="1 2">
    <name type="scientific">SAR86 cluster bacterium</name>
    <dbReference type="NCBI Taxonomy" id="2030880"/>
    <lineage>
        <taxon>Bacteria</taxon>
        <taxon>Pseudomonadati</taxon>
        <taxon>Pseudomonadota</taxon>
        <taxon>Gammaproteobacteria</taxon>
        <taxon>SAR86 cluster</taxon>
    </lineage>
</organism>
<dbReference type="EMBL" id="NVUL01000015">
    <property type="protein sequence ID" value="PCI79703.1"/>
    <property type="molecule type" value="Genomic_DNA"/>
</dbReference>
<reference evidence="2" key="1">
    <citation type="submission" date="2017-08" db="EMBL/GenBank/DDBJ databases">
        <title>A dynamic microbial community with high functional redundancy inhabits the cold, oxic subseafloor aquifer.</title>
        <authorList>
            <person name="Tully B.J."/>
            <person name="Wheat C.G."/>
            <person name="Glazer B.T."/>
            <person name="Huber J.A."/>
        </authorList>
    </citation>
    <scope>NUCLEOTIDE SEQUENCE [LARGE SCALE GENOMIC DNA]</scope>
</reference>
<name>A0A2A4XAS2_9GAMM</name>
<protein>
    <recommendedName>
        <fullName evidence="3">DUF2288 domain-containing protein</fullName>
    </recommendedName>
</protein>
<proteinExistence type="predicted"/>
<accession>A0A2A4XAS2</accession>
<evidence type="ECO:0000313" key="1">
    <source>
        <dbReference type="EMBL" id="PCI79703.1"/>
    </source>
</evidence>
<dbReference type="InterPro" id="IPR018741">
    <property type="entry name" value="DUF2288"/>
</dbReference>
<evidence type="ECO:0008006" key="3">
    <source>
        <dbReference type="Google" id="ProtNLM"/>
    </source>
</evidence>